<feature type="region of interest" description="Disordered" evidence="3">
    <location>
        <begin position="401"/>
        <end position="439"/>
    </location>
</feature>
<feature type="compositionally biased region" description="Acidic residues" evidence="3">
    <location>
        <begin position="429"/>
        <end position="439"/>
    </location>
</feature>
<sequence length="439" mass="49018">MAMQEARLMGLSIADDPETTANPPRDATIAASSAYNFRNRSADNRLDWGSSISGSDLDESDGETNHGSNNNNNDNDDLEANGLDDHEIDTLDGKSSTRIGHSSSKRTAASSSARNAAKYPERETGANTGPKGVLADQKYHRQQQIQEQLSTHQAYNARLLAKAPMTTTYREDQKRERADKRAQGLLDDRDSDSDLEGPNTKDEDEKAVLERIRSNRLQEMSWAAKDRANNGADKRGGQGSLLGRKLFGSLMEMNGNQYVDAIDREKKDVTVVIHIYNEHVAASKRLDECLIQLAGRYATTKFIRIKAREVDFDEEVCPTVLVYRAGDLIANLVMITQELSDNFDDPELEELFTKHRVLSPHDKYQRENSYFEHCLDSASLRMSSQMQELNLMSLGDESNGTGYSGLGSSSGPRRGILSGNVPEFRYKDYEDDEDISDRD</sequence>
<feature type="compositionally biased region" description="Low complexity" evidence="3">
    <location>
        <begin position="401"/>
        <end position="419"/>
    </location>
</feature>
<name>A0A9P6FZ74_9FUNG</name>
<dbReference type="SUPFAM" id="SSF52833">
    <property type="entry name" value="Thioredoxin-like"/>
    <property type="match status" value="1"/>
</dbReference>
<keyword evidence="2" id="KW-0597">Phosphoprotein</keyword>
<dbReference type="InterPro" id="IPR001200">
    <property type="entry name" value="Phosducin"/>
</dbReference>
<feature type="compositionally biased region" description="Basic and acidic residues" evidence="3">
    <location>
        <begin position="83"/>
        <end position="92"/>
    </location>
</feature>
<evidence type="ECO:0000256" key="2">
    <source>
        <dbReference type="ARBA" id="ARBA00022553"/>
    </source>
</evidence>
<feature type="compositionally biased region" description="Low complexity" evidence="3">
    <location>
        <begin position="105"/>
        <end position="118"/>
    </location>
</feature>
<evidence type="ECO:0000256" key="3">
    <source>
        <dbReference type="SAM" id="MobiDB-lite"/>
    </source>
</evidence>
<feature type="region of interest" description="Disordered" evidence="3">
    <location>
        <begin position="160"/>
        <end position="205"/>
    </location>
</feature>
<feature type="region of interest" description="Disordered" evidence="3">
    <location>
        <begin position="1"/>
        <end position="132"/>
    </location>
</feature>
<organism evidence="5 6">
    <name type="scientific">Lunasporangiospora selenospora</name>
    <dbReference type="NCBI Taxonomy" id="979761"/>
    <lineage>
        <taxon>Eukaryota</taxon>
        <taxon>Fungi</taxon>
        <taxon>Fungi incertae sedis</taxon>
        <taxon>Mucoromycota</taxon>
        <taxon>Mortierellomycotina</taxon>
        <taxon>Mortierellomycetes</taxon>
        <taxon>Mortierellales</taxon>
        <taxon>Mortierellaceae</taxon>
        <taxon>Lunasporangiospora</taxon>
    </lineage>
</organism>
<reference evidence="5" key="1">
    <citation type="journal article" date="2020" name="Fungal Divers.">
        <title>Resolving the Mortierellaceae phylogeny through synthesis of multi-gene phylogenetics and phylogenomics.</title>
        <authorList>
            <person name="Vandepol N."/>
            <person name="Liber J."/>
            <person name="Desiro A."/>
            <person name="Na H."/>
            <person name="Kennedy M."/>
            <person name="Barry K."/>
            <person name="Grigoriev I.V."/>
            <person name="Miller A.N."/>
            <person name="O'Donnell K."/>
            <person name="Stajich J.E."/>
            <person name="Bonito G."/>
        </authorList>
    </citation>
    <scope>NUCLEOTIDE SEQUENCE</scope>
    <source>
        <strain evidence="5">KOD1015</strain>
    </source>
</reference>
<evidence type="ECO:0000256" key="1">
    <source>
        <dbReference type="ARBA" id="ARBA00009686"/>
    </source>
</evidence>
<evidence type="ECO:0000259" key="4">
    <source>
        <dbReference type="Pfam" id="PF02114"/>
    </source>
</evidence>
<dbReference type="InterPro" id="IPR051499">
    <property type="entry name" value="Phosducin-like_reg"/>
</dbReference>
<keyword evidence="6" id="KW-1185">Reference proteome</keyword>
<comment type="caution">
    <text evidence="5">The sequence shown here is derived from an EMBL/GenBank/DDBJ whole genome shotgun (WGS) entry which is preliminary data.</text>
</comment>
<protein>
    <recommendedName>
        <fullName evidence="4">Phosducin domain-containing protein</fullName>
    </recommendedName>
</protein>
<dbReference type="Proteomes" id="UP000780801">
    <property type="component" value="Unassembled WGS sequence"/>
</dbReference>
<proteinExistence type="inferred from homology"/>
<dbReference type="EMBL" id="JAABOA010000388">
    <property type="protein sequence ID" value="KAF9584538.1"/>
    <property type="molecule type" value="Genomic_DNA"/>
</dbReference>
<dbReference type="Pfam" id="PF02114">
    <property type="entry name" value="Phosducin"/>
    <property type="match status" value="1"/>
</dbReference>
<dbReference type="GO" id="GO:0008277">
    <property type="term" value="P:regulation of G protein-coupled receptor signaling pathway"/>
    <property type="evidence" value="ECO:0007669"/>
    <property type="project" value="InterPro"/>
</dbReference>
<dbReference type="AlphaFoldDB" id="A0A9P6FZ74"/>
<dbReference type="PANTHER" id="PTHR46052">
    <property type="entry name" value="PHOSDUCIN-LIKE PROTEIN"/>
    <property type="match status" value="1"/>
</dbReference>
<gene>
    <name evidence="5" type="ORF">BGW38_006085</name>
</gene>
<evidence type="ECO:0000313" key="6">
    <source>
        <dbReference type="Proteomes" id="UP000780801"/>
    </source>
</evidence>
<evidence type="ECO:0000313" key="5">
    <source>
        <dbReference type="EMBL" id="KAF9584538.1"/>
    </source>
</evidence>
<dbReference type="PANTHER" id="PTHR46052:SF1">
    <property type="entry name" value="PHOSDUCIN-LIKE PROTEIN"/>
    <property type="match status" value="1"/>
</dbReference>
<feature type="domain" description="Phosducin" evidence="4">
    <location>
        <begin position="109"/>
        <end position="358"/>
    </location>
</feature>
<comment type="similarity">
    <text evidence="1">Belongs to the phosducin family.</text>
</comment>
<dbReference type="InterPro" id="IPR023196">
    <property type="entry name" value="Phosducin_N_dom_sf"/>
</dbReference>
<feature type="compositionally biased region" description="Polar residues" evidence="3">
    <location>
        <begin position="30"/>
        <end position="39"/>
    </location>
</feature>
<dbReference type="CDD" id="cd02987">
    <property type="entry name" value="Phd_like_Phd"/>
    <property type="match status" value="1"/>
</dbReference>
<dbReference type="InterPro" id="IPR024253">
    <property type="entry name" value="Phosducin_thioredoxin-like_dom"/>
</dbReference>
<dbReference type="InterPro" id="IPR036249">
    <property type="entry name" value="Thioredoxin-like_sf"/>
</dbReference>
<accession>A0A9P6FZ74</accession>
<dbReference type="OrthoDB" id="70588at2759"/>
<dbReference type="Gene3D" id="1.10.168.10">
    <property type="entry name" value="Phosducin, domain 2"/>
    <property type="match status" value="1"/>
</dbReference>
<feature type="compositionally biased region" description="Basic and acidic residues" evidence="3">
    <location>
        <begin position="169"/>
        <end position="188"/>
    </location>
</feature>
<dbReference type="Gene3D" id="3.40.30.10">
    <property type="entry name" value="Glutaredoxin"/>
    <property type="match status" value="1"/>
</dbReference>